<protein>
    <submittedName>
        <fullName evidence="2">Uncharacterized protein</fullName>
    </submittedName>
</protein>
<sequence>MHNGIGNAESAQQDAKEVENRRHHHCQLGLHGPGINDGRDRIGGVVKSVYGFVKQDKDQRR</sequence>
<gene>
    <name evidence="2" type="ORF">SDC9_167888</name>
</gene>
<reference evidence="2" key="1">
    <citation type="submission" date="2019-08" db="EMBL/GenBank/DDBJ databases">
        <authorList>
            <person name="Kucharzyk K."/>
            <person name="Murdoch R.W."/>
            <person name="Higgins S."/>
            <person name="Loffler F."/>
        </authorList>
    </citation>
    <scope>NUCLEOTIDE SEQUENCE</scope>
</reference>
<comment type="caution">
    <text evidence="2">The sequence shown here is derived from an EMBL/GenBank/DDBJ whole genome shotgun (WGS) entry which is preliminary data.</text>
</comment>
<evidence type="ECO:0000313" key="2">
    <source>
        <dbReference type="EMBL" id="MPN20509.1"/>
    </source>
</evidence>
<evidence type="ECO:0000256" key="1">
    <source>
        <dbReference type="SAM" id="MobiDB-lite"/>
    </source>
</evidence>
<name>A0A645G3X4_9ZZZZ</name>
<accession>A0A645G3X4</accession>
<dbReference type="AlphaFoldDB" id="A0A645G3X4"/>
<dbReference type="EMBL" id="VSSQ01068295">
    <property type="protein sequence ID" value="MPN20509.1"/>
    <property type="molecule type" value="Genomic_DNA"/>
</dbReference>
<feature type="region of interest" description="Disordered" evidence="1">
    <location>
        <begin position="1"/>
        <end position="39"/>
    </location>
</feature>
<proteinExistence type="predicted"/>
<organism evidence="2">
    <name type="scientific">bioreactor metagenome</name>
    <dbReference type="NCBI Taxonomy" id="1076179"/>
    <lineage>
        <taxon>unclassified sequences</taxon>
        <taxon>metagenomes</taxon>
        <taxon>ecological metagenomes</taxon>
    </lineage>
</organism>